<protein>
    <submittedName>
        <fullName evidence="1">Uncharacterized protein</fullName>
    </submittedName>
</protein>
<dbReference type="EMBL" id="JAPJDZ010000228">
    <property type="protein sequence ID" value="MDP5138638.1"/>
    <property type="molecule type" value="Genomic_DNA"/>
</dbReference>
<accession>A0ABT9I5F7</accession>
<reference evidence="1 2" key="1">
    <citation type="submission" date="2022-11" db="EMBL/GenBank/DDBJ databases">
        <title>Viruses from the air-sea interface of a natural surface slick.</title>
        <authorList>
            <person name="Rahlff J."/>
            <person name="Holmfeldt K."/>
        </authorList>
    </citation>
    <scope>NUCLEOTIDE SEQUENCE [LARGE SCALE GENOMIC DNA]</scope>
    <source>
        <strain evidence="1 2">SMS4</strain>
    </source>
</reference>
<name>A0ABT9I5F7_9GAMM</name>
<evidence type="ECO:0000313" key="1">
    <source>
        <dbReference type="EMBL" id="MDP5138638.1"/>
    </source>
</evidence>
<evidence type="ECO:0000313" key="2">
    <source>
        <dbReference type="Proteomes" id="UP001231109"/>
    </source>
</evidence>
<gene>
    <name evidence="1" type="ORF">ORJ04_22070</name>
</gene>
<organism evidence="1 2">
    <name type="scientific">Rheinheimera baltica</name>
    <dbReference type="NCBI Taxonomy" id="67576"/>
    <lineage>
        <taxon>Bacteria</taxon>
        <taxon>Pseudomonadati</taxon>
        <taxon>Pseudomonadota</taxon>
        <taxon>Gammaproteobacteria</taxon>
        <taxon>Chromatiales</taxon>
        <taxon>Chromatiaceae</taxon>
        <taxon>Rheinheimera</taxon>
    </lineage>
</organism>
<proteinExistence type="predicted"/>
<comment type="caution">
    <text evidence="1">The sequence shown here is derived from an EMBL/GenBank/DDBJ whole genome shotgun (WGS) entry which is preliminary data.</text>
</comment>
<dbReference type="Proteomes" id="UP001231109">
    <property type="component" value="Unassembled WGS sequence"/>
</dbReference>
<keyword evidence="2" id="KW-1185">Reference proteome</keyword>
<dbReference type="RefSeq" id="WP_305977752.1">
    <property type="nucleotide sequence ID" value="NZ_JAPJDZ010000228.1"/>
</dbReference>
<sequence length="220" mass="25253">MFLKKKDEFTAIKLYSIGKDQGLIDRPALVEAILDVFESMLEEMPKNFDIDGPYGISKGRTVGIDSFKNKLHQKGHEKYYALMGRTENRLGFHALFEANRPNTTYSEIIFWFKKNSYTVPFKELIQRVIDPLSASCAFQFDFVEGFDIFAESKIKKGFFGVSVEVNSATTQWIDQYESGGYRDIFAFNLLSEEQYTEATKKKPRLVGEPINNKYLVANNA</sequence>